<evidence type="ECO:0000313" key="2">
    <source>
        <dbReference type="EMBL" id="VAX38435.1"/>
    </source>
</evidence>
<sequence length="494" mass="55160">HTKKNRFRIPYRYDQAEMRRLGASEIRLYVSTDKGTNWRKAQSVAPATGRFIFDAGSEQEYWFAVRTLDSRNQLHPGGNRIEAGLKVVVDQTPPTLKIQCAQLQGNRVQLSWSASDANLDVSRLKIEYRQTGQEEWQTVSIVPQASGQTSWTVPAGATVHVRGVAMDKALNIGRGKNQIQITGRQPVIEPDVSNYNEPIANHHHRGTKKDHLEEGFKPNGTTLEPSPFSSASNKNNPLYSNRKMGSQRSRTEGSFVSQNHNNSPDITQRRYGAQKKKNQWSDLPANARIVKSRNFTIGYRVDDVGPSGIGKVEFYITQNGGKKWWRYGEDKDRQSPFQAEVPQDGIYGFTMRVQSGVGLVAPPPQPGEKPDIIIAVDQTAPQVQLLQPQQGTGSSLNKILLRWKVEEAHPMSRSVAISYAATLDGPWEEIVGWSEDTNNYLWSVKAGMPPKVYVRISARDAAGNVTHAETPNPIVVDLSKPRARIVDVEPINSY</sequence>
<reference evidence="2" key="1">
    <citation type="submission" date="2018-06" db="EMBL/GenBank/DDBJ databases">
        <authorList>
            <person name="Zhirakovskaya E."/>
        </authorList>
    </citation>
    <scope>NUCLEOTIDE SEQUENCE</scope>
</reference>
<proteinExistence type="predicted"/>
<feature type="region of interest" description="Disordered" evidence="1">
    <location>
        <begin position="202"/>
        <end position="267"/>
    </location>
</feature>
<dbReference type="EMBL" id="UOGL01000202">
    <property type="protein sequence ID" value="VAX38435.1"/>
    <property type="molecule type" value="Genomic_DNA"/>
</dbReference>
<dbReference type="AlphaFoldDB" id="A0A3B1E0A4"/>
<feature type="non-terminal residue" evidence="2">
    <location>
        <position position="1"/>
    </location>
</feature>
<gene>
    <name evidence="2" type="ORF">MNBD_PLANCTO02-1246</name>
</gene>
<protein>
    <recommendedName>
        <fullName evidence="3">Fibronectin type-III domain-containing protein</fullName>
    </recommendedName>
</protein>
<dbReference type="SUPFAM" id="SSF110296">
    <property type="entry name" value="Oligoxyloglucan reducing end-specific cellobiohydrolase"/>
    <property type="match status" value="1"/>
</dbReference>
<evidence type="ECO:0000256" key="1">
    <source>
        <dbReference type="SAM" id="MobiDB-lite"/>
    </source>
</evidence>
<name>A0A3B1E0A4_9ZZZZ</name>
<organism evidence="2">
    <name type="scientific">hydrothermal vent metagenome</name>
    <dbReference type="NCBI Taxonomy" id="652676"/>
    <lineage>
        <taxon>unclassified sequences</taxon>
        <taxon>metagenomes</taxon>
        <taxon>ecological metagenomes</taxon>
    </lineage>
</organism>
<accession>A0A3B1E0A4</accession>
<feature type="compositionally biased region" description="Polar residues" evidence="1">
    <location>
        <begin position="219"/>
        <end position="266"/>
    </location>
</feature>
<evidence type="ECO:0008006" key="3">
    <source>
        <dbReference type="Google" id="ProtNLM"/>
    </source>
</evidence>